<evidence type="ECO:0000313" key="1">
    <source>
        <dbReference type="EMBL" id="MBB5186559.1"/>
    </source>
</evidence>
<sequence length="497" mass="51781">MNNNILIAGLCALLMACGGGGSSSNGSTNTQTGRFLDSPVANIGYRTETLEGVTNSLGEYDYVEGETVTFFIGDLELPPVNAAKTVTPLNLAGSDDTSNSTVVNILRLIQTLDEDGNPENGITISDTAKGQAAQVNFDLSIADFESSPAVTNLVANSGSSNSVLISENDAIAHFENTLKDEGLVDDLNFDADTLPGAYDVVGEEGGDFSGTHRYTFKENGTVDIVYDDGTADTESWSVNDDGQLVFSGSIADVFTLTSGSQSLGNMDLVIDDADGSPVLNTTGTIERLDTLFDAATLPGVYEVVGASGGDFSGTHRYTFKENGTVDIVYDDGTADTESWSVNDNGQLVFSGSIADVFTLTSGSQLSGNMELVIDDGDGSPVLNTTGTIERISALFEAATLPGIYEVVGASGGDFAGTHQYTFKGNGTVDIVYHDGTADTESWSVNDDGQLVFSGSIADVFTLTSGSQLSGNMDLVIDDGDGSQVLNTTGTIERISVP</sequence>
<keyword evidence="2" id="KW-1185">Reference proteome</keyword>
<dbReference type="RefSeq" id="WP_184461341.1">
    <property type="nucleotide sequence ID" value="NZ_JACHHW010000002.1"/>
</dbReference>
<dbReference type="EMBL" id="JACHHW010000002">
    <property type="protein sequence ID" value="MBB5186559.1"/>
    <property type="molecule type" value="Genomic_DNA"/>
</dbReference>
<comment type="caution">
    <text evidence="1">The sequence shown here is derived from an EMBL/GenBank/DDBJ whole genome shotgun (WGS) entry which is preliminary data.</text>
</comment>
<dbReference type="Proteomes" id="UP000536640">
    <property type="component" value="Unassembled WGS sequence"/>
</dbReference>
<reference evidence="1 2" key="1">
    <citation type="submission" date="2020-08" db="EMBL/GenBank/DDBJ databases">
        <title>Genomic Encyclopedia of Type Strains, Phase IV (KMG-IV): sequencing the most valuable type-strain genomes for metagenomic binning, comparative biology and taxonomic classification.</title>
        <authorList>
            <person name="Goeker M."/>
        </authorList>
    </citation>
    <scope>NUCLEOTIDE SEQUENCE [LARGE SCALE GENOMIC DNA]</scope>
    <source>
        <strain evidence="1 2">DSM 25701</strain>
    </source>
</reference>
<name>A0A840R0E8_9GAMM</name>
<evidence type="ECO:0000313" key="2">
    <source>
        <dbReference type="Proteomes" id="UP000536640"/>
    </source>
</evidence>
<protein>
    <submittedName>
        <fullName evidence="1">CBS domain-containing protein</fullName>
    </submittedName>
</protein>
<gene>
    <name evidence="1" type="ORF">HNQ57_000820</name>
</gene>
<proteinExistence type="predicted"/>
<accession>A0A840R0E8</accession>
<organism evidence="1 2">
    <name type="scientific">Zhongshania antarctica</name>
    <dbReference type="NCBI Taxonomy" id="641702"/>
    <lineage>
        <taxon>Bacteria</taxon>
        <taxon>Pseudomonadati</taxon>
        <taxon>Pseudomonadota</taxon>
        <taxon>Gammaproteobacteria</taxon>
        <taxon>Cellvibrionales</taxon>
        <taxon>Spongiibacteraceae</taxon>
        <taxon>Zhongshania</taxon>
    </lineage>
</organism>
<dbReference type="AlphaFoldDB" id="A0A840R0E8"/>